<proteinExistence type="inferred from homology"/>
<organism evidence="6">
    <name type="scientific">Eremomyces bilateralis CBS 781.70</name>
    <dbReference type="NCBI Taxonomy" id="1392243"/>
    <lineage>
        <taxon>Eukaryota</taxon>
        <taxon>Fungi</taxon>
        <taxon>Dikarya</taxon>
        <taxon>Ascomycota</taxon>
        <taxon>Pezizomycotina</taxon>
        <taxon>Dothideomycetes</taxon>
        <taxon>Dothideomycetes incertae sedis</taxon>
        <taxon>Eremomycetales</taxon>
        <taxon>Eremomycetaceae</taxon>
        <taxon>Eremomyces</taxon>
    </lineage>
</organism>
<dbReference type="GO" id="GO:0005730">
    <property type="term" value="C:nucleolus"/>
    <property type="evidence" value="ECO:0007669"/>
    <property type="project" value="UniProtKB-SubCell"/>
</dbReference>
<comment type="similarity">
    <text evidence="4">Belongs to the BMT2 family.</text>
</comment>
<dbReference type="InterPro" id="IPR029063">
    <property type="entry name" value="SAM-dependent_MTases_sf"/>
</dbReference>
<dbReference type="InterPro" id="IPR021867">
    <property type="entry name" value="Bmt2/SAMTOR"/>
</dbReference>
<reference evidence="8" key="3">
    <citation type="submission" date="2025-04" db="UniProtKB">
        <authorList>
            <consortium name="RefSeq"/>
        </authorList>
    </citation>
    <scope>IDENTIFICATION</scope>
    <source>
        <strain evidence="8">CBS 781.70</strain>
    </source>
</reference>
<keyword evidence="7" id="KW-1185">Reference proteome</keyword>
<dbReference type="PANTHER" id="PTHR21008">
    <property type="entry name" value="S-ADENOSYLMETHIONINE SENSOR UPSTREAM OF MTORC1-RELATED"/>
    <property type="match status" value="1"/>
</dbReference>
<reference evidence="6 8" key="1">
    <citation type="submission" date="2020-01" db="EMBL/GenBank/DDBJ databases">
        <authorList>
            <consortium name="DOE Joint Genome Institute"/>
            <person name="Haridas S."/>
            <person name="Albert R."/>
            <person name="Binder M."/>
            <person name="Bloem J."/>
            <person name="Labutti K."/>
            <person name="Salamov A."/>
            <person name="Andreopoulos B."/>
            <person name="Baker S.E."/>
            <person name="Barry K."/>
            <person name="Bills G."/>
            <person name="Bluhm B.H."/>
            <person name="Cannon C."/>
            <person name="Castanera R."/>
            <person name="Culley D.E."/>
            <person name="Daum C."/>
            <person name="Ezra D."/>
            <person name="Gonzalez J.B."/>
            <person name="Henrissat B."/>
            <person name="Kuo A."/>
            <person name="Liang C."/>
            <person name="Lipzen A."/>
            <person name="Lutzoni F."/>
            <person name="Magnuson J."/>
            <person name="Mondo S."/>
            <person name="Nolan M."/>
            <person name="Ohm R."/>
            <person name="Pangilinan J."/>
            <person name="Park H.-J."/>
            <person name="Ramirez L."/>
            <person name="Alfaro M."/>
            <person name="Sun H."/>
            <person name="Tritt A."/>
            <person name="Yoshinaga Y."/>
            <person name="Zwiers L.-H."/>
            <person name="Turgeon B.G."/>
            <person name="Goodwin S.B."/>
            <person name="Spatafora J.W."/>
            <person name="Crous P.W."/>
            <person name="Grigoriev I.V."/>
        </authorList>
    </citation>
    <scope>NUCLEOTIDE SEQUENCE</scope>
    <source>
        <strain evidence="6 8">CBS 781.70</strain>
    </source>
</reference>
<dbReference type="OrthoDB" id="5954793at2759"/>
<evidence type="ECO:0000313" key="7">
    <source>
        <dbReference type="Proteomes" id="UP000504638"/>
    </source>
</evidence>
<comment type="function">
    <text evidence="4">S-adenosyl-L-methionine-dependent methyltransferase that specifically methylates the N(1) position of an adenine present in helix 65 in 25S rRNA.</text>
</comment>
<accession>A0A6G1G6C1</accession>
<protein>
    <recommendedName>
        <fullName evidence="4">25S rRNA adenine-N(1) methyltransferase</fullName>
        <ecNumber evidence="4">2.1.1.-</ecNumber>
    </recommendedName>
</protein>
<sequence>MGANRKPSKQGSLRAKSLSASRPRPPRAALSQNLSSKATRTVIRKHHVLQKQLSAARASSDQETIQRIETEIRETGGLTAYQNASLVGQSNPRGGDSSKLLLEWLEADLSRIGKSGKRLRLLEVGAIHPRNAITVQSAIEATRIDLRSSHPDIEQQDFMDRPVPRSEDQKFDILSLSLVLNYSGTPASRGLMLARCAQFLREDSSQLSGQSLKNTTVLIPALFLVLPLPCVTNSRYLTLDHLQDIMKALGFAMTKCKQTQKLSYTLWQYHHHGTRIESNTDEGGRLGVRSRRFSKQELNPGVGRNNFCVVLE</sequence>
<keyword evidence="3 4" id="KW-0949">S-adenosyl-L-methionine</keyword>
<keyword evidence="4" id="KW-0539">Nucleus</keyword>
<feature type="binding site" evidence="4">
    <location>
        <position position="125"/>
    </location>
    <ligand>
        <name>S-adenosyl-L-methionine</name>
        <dbReference type="ChEBI" id="CHEBI:59789"/>
    </ligand>
</feature>
<gene>
    <name evidence="6 8" type="ORF">P152DRAFT_322416</name>
</gene>
<evidence type="ECO:0000313" key="8">
    <source>
        <dbReference type="RefSeq" id="XP_033535132.1"/>
    </source>
</evidence>
<dbReference type="GeneID" id="54415782"/>
<evidence type="ECO:0000313" key="6">
    <source>
        <dbReference type="EMBL" id="KAF1813501.1"/>
    </source>
</evidence>
<feature type="region of interest" description="Disordered" evidence="5">
    <location>
        <begin position="1"/>
        <end position="37"/>
    </location>
</feature>
<dbReference type="SUPFAM" id="SSF53335">
    <property type="entry name" value="S-adenosyl-L-methionine-dependent methyltransferases"/>
    <property type="match status" value="1"/>
</dbReference>
<keyword evidence="1 4" id="KW-0489">Methyltransferase</keyword>
<dbReference type="RefSeq" id="XP_033535132.1">
    <property type="nucleotide sequence ID" value="XM_033675212.1"/>
</dbReference>
<dbReference type="EC" id="2.1.1.-" evidence="4"/>
<evidence type="ECO:0000256" key="1">
    <source>
        <dbReference type="ARBA" id="ARBA00022603"/>
    </source>
</evidence>
<dbReference type="GO" id="GO:0016433">
    <property type="term" value="F:rRNA (adenine) methyltransferase activity"/>
    <property type="evidence" value="ECO:0007669"/>
    <property type="project" value="UniProtKB-UniRule"/>
</dbReference>
<reference evidence="8" key="2">
    <citation type="submission" date="2020-04" db="EMBL/GenBank/DDBJ databases">
        <authorList>
            <consortium name="NCBI Genome Project"/>
        </authorList>
    </citation>
    <scope>NUCLEOTIDE SEQUENCE</scope>
    <source>
        <strain evidence="8">CBS 781.70</strain>
    </source>
</reference>
<name>A0A6G1G6C1_9PEZI</name>
<dbReference type="Pfam" id="PF11968">
    <property type="entry name" value="Bmt2"/>
    <property type="match status" value="1"/>
</dbReference>
<dbReference type="EMBL" id="ML975155">
    <property type="protein sequence ID" value="KAF1813501.1"/>
    <property type="molecule type" value="Genomic_DNA"/>
</dbReference>
<comment type="subcellular location">
    <subcellularLocation>
        <location evidence="4">Nucleus</location>
        <location evidence="4">Nucleolus</location>
    </subcellularLocation>
</comment>
<evidence type="ECO:0000256" key="2">
    <source>
        <dbReference type="ARBA" id="ARBA00022679"/>
    </source>
</evidence>
<dbReference type="HAMAP" id="MF_03044">
    <property type="entry name" value="BMT2"/>
    <property type="match status" value="1"/>
</dbReference>
<dbReference type="Proteomes" id="UP000504638">
    <property type="component" value="Unplaced"/>
</dbReference>
<evidence type="ECO:0000256" key="3">
    <source>
        <dbReference type="ARBA" id="ARBA00022691"/>
    </source>
</evidence>
<dbReference type="AlphaFoldDB" id="A0A6G1G6C1"/>
<feature type="binding site" evidence="4">
    <location>
        <position position="145"/>
    </location>
    <ligand>
        <name>S-adenosyl-L-methionine</name>
        <dbReference type="ChEBI" id="CHEBI:59789"/>
    </ligand>
</feature>
<evidence type="ECO:0000256" key="5">
    <source>
        <dbReference type="SAM" id="MobiDB-lite"/>
    </source>
</evidence>
<keyword evidence="2 4" id="KW-0808">Transferase</keyword>
<evidence type="ECO:0000256" key="4">
    <source>
        <dbReference type="HAMAP-Rule" id="MF_03044"/>
    </source>
</evidence>
<dbReference type="PANTHER" id="PTHR21008:SF1">
    <property type="entry name" value="25S RRNA (ADENINE(2142)-N(1))-METHYLTRANSFERASE"/>
    <property type="match status" value="1"/>
</dbReference>